<dbReference type="AlphaFoldDB" id="A0A8H7LVC1"/>
<dbReference type="PANTHER" id="PTHR13479">
    <property type="entry name" value="30S RIBOSOMAL PROTEIN S18"/>
    <property type="match status" value="1"/>
</dbReference>
<evidence type="ECO:0000313" key="7">
    <source>
        <dbReference type="Proteomes" id="UP000602905"/>
    </source>
</evidence>
<dbReference type="EMBL" id="JACYCD010000048">
    <property type="protein sequence ID" value="KAF8708984.1"/>
    <property type="molecule type" value="Genomic_DNA"/>
</dbReference>
<dbReference type="PRINTS" id="PR00974">
    <property type="entry name" value="RIBOSOMALS18"/>
</dbReference>
<evidence type="ECO:0000256" key="2">
    <source>
        <dbReference type="ARBA" id="ARBA00022980"/>
    </source>
</evidence>
<accession>A0A8H7LVC1</accession>
<dbReference type="GO" id="GO:0032543">
    <property type="term" value="P:mitochondrial translation"/>
    <property type="evidence" value="ECO:0007669"/>
    <property type="project" value="TreeGrafter"/>
</dbReference>
<proteinExistence type="inferred from homology"/>
<dbReference type="PANTHER" id="PTHR13479:SF40">
    <property type="entry name" value="SMALL RIBOSOMAL SUBUNIT PROTEIN BS18M"/>
    <property type="match status" value="1"/>
</dbReference>
<organism evidence="6 7">
    <name type="scientific">Rhizoctonia solani</name>
    <dbReference type="NCBI Taxonomy" id="456999"/>
    <lineage>
        <taxon>Eukaryota</taxon>
        <taxon>Fungi</taxon>
        <taxon>Dikarya</taxon>
        <taxon>Basidiomycota</taxon>
        <taxon>Agaricomycotina</taxon>
        <taxon>Agaricomycetes</taxon>
        <taxon>Cantharellales</taxon>
        <taxon>Ceratobasidiaceae</taxon>
        <taxon>Rhizoctonia</taxon>
    </lineage>
</organism>
<feature type="region of interest" description="Disordered" evidence="5">
    <location>
        <begin position="46"/>
        <end position="77"/>
    </location>
</feature>
<sequence>MFACLRISRAPLTHAYRAFSTAAPLRNANTTDEPAEAMRRLADLVQSAAEEQGKRSRPPGNPVGKTKANTAKPGAPPLSQCIHSMYTTNTRALPQFISPHEFTRENRITKPYTRRKEQTMGPSRAHAQSIDAFRKLSIDPLDEFKNPLLLKPFVTDMGKIHSRAKTGLTWRSQRRVGKAIRRARAMGFVPLWSSPEVYDGFTIVNMIGPPPLQFEMNVCLGAYQTTITLLPPQLLIPTRAPKGSPIFPPLARTHDPRTADSADVLVIVAKSRGT</sequence>
<dbReference type="GO" id="GO:0005763">
    <property type="term" value="C:mitochondrial small ribosomal subunit"/>
    <property type="evidence" value="ECO:0007669"/>
    <property type="project" value="TreeGrafter"/>
</dbReference>
<evidence type="ECO:0000256" key="3">
    <source>
        <dbReference type="ARBA" id="ARBA00023274"/>
    </source>
</evidence>
<dbReference type="Gene3D" id="4.10.640.10">
    <property type="entry name" value="Ribosomal protein S18"/>
    <property type="match status" value="1"/>
</dbReference>
<dbReference type="Pfam" id="PF01084">
    <property type="entry name" value="Ribosomal_S18"/>
    <property type="match status" value="1"/>
</dbReference>
<comment type="caution">
    <text evidence="6">The sequence shown here is derived from an EMBL/GenBank/DDBJ whole genome shotgun (WGS) entry which is preliminary data.</text>
</comment>
<protein>
    <recommendedName>
        <fullName evidence="4">Small ribosomal subunit protein bS18m</fullName>
    </recommendedName>
</protein>
<keyword evidence="2 6" id="KW-0689">Ribosomal protein</keyword>
<evidence type="ECO:0000256" key="4">
    <source>
        <dbReference type="ARBA" id="ARBA00035264"/>
    </source>
</evidence>
<dbReference type="SUPFAM" id="SSF46911">
    <property type="entry name" value="Ribosomal protein S18"/>
    <property type="match status" value="1"/>
</dbReference>
<keyword evidence="3" id="KW-0687">Ribonucleoprotein</keyword>
<comment type="similarity">
    <text evidence="1">Belongs to the bacterial ribosomal protein bS18 family.</text>
</comment>
<feature type="non-terminal residue" evidence="6">
    <location>
        <position position="1"/>
    </location>
</feature>
<reference evidence="6" key="1">
    <citation type="submission" date="2020-09" db="EMBL/GenBank/DDBJ databases">
        <title>Comparative genome analyses of four rice-infecting Rhizoctonia solani isolates reveal extensive enrichment of homogalacturonan modification genes.</title>
        <authorList>
            <person name="Lee D.-Y."/>
            <person name="Jeon J."/>
            <person name="Kim K.-T."/>
            <person name="Cheong K."/>
            <person name="Song H."/>
            <person name="Choi G."/>
            <person name="Ko J."/>
            <person name="Opiyo S.O."/>
            <person name="Zuo S."/>
            <person name="Madhav S."/>
            <person name="Lee Y.-H."/>
            <person name="Wang G.-L."/>
        </authorList>
    </citation>
    <scope>NUCLEOTIDE SEQUENCE</scope>
    <source>
        <strain evidence="6">AG1-IA WGL</strain>
    </source>
</reference>
<gene>
    <name evidence="6" type="ORF">RHS03_03156</name>
</gene>
<dbReference type="Proteomes" id="UP000602905">
    <property type="component" value="Unassembled WGS sequence"/>
</dbReference>
<evidence type="ECO:0000256" key="5">
    <source>
        <dbReference type="SAM" id="MobiDB-lite"/>
    </source>
</evidence>
<evidence type="ECO:0000256" key="1">
    <source>
        <dbReference type="ARBA" id="ARBA00005589"/>
    </source>
</evidence>
<dbReference type="GO" id="GO:0003735">
    <property type="term" value="F:structural constituent of ribosome"/>
    <property type="evidence" value="ECO:0007669"/>
    <property type="project" value="InterPro"/>
</dbReference>
<name>A0A8H7LVC1_9AGAM</name>
<dbReference type="InterPro" id="IPR001648">
    <property type="entry name" value="Ribosomal_bS18"/>
</dbReference>
<dbReference type="OrthoDB" id="21463at2759"/>
<dbReference type="InterPro" id="IPR036870">
    <property type="entry name" value="Ribosomal_bS18_sf"/>
</dbReference>
<dbReference type="GO" id="GO:0070181">
    <property type="term" value="F:small ribosomal subunit rRNA binding"/>
    <property type="evidence" value="ECO:0007669"/>
    <property type="project" value="TreeGrafter"/>
</dbReference>
<evidence type="ECO:0000313" key="6">
    <source>
        <dbReference type="EMBL" id="KAF8708984.1"/>
    </source>
</evidence>